<organism evidence="1 2">
    <name type="scientific">Candidatus Thiomargarita nelsonii</name>
    <dbReference type="NCBI Taxonomy" id="1003181"/>
    <lineage>
        <taxon>Bacteria</taxon>
        <taxon>Pseudomonadati</taxon>
        <taxon>Pseudomonadota</taxon>
        <taxon>Gammaproteobacteria</taxon>
        <taxon>Thiotrichales</taxon>
        <taxon>Thiotrichaceae</taxon>
        <taxon>Thiomargarita</taxon>
    </lineage>
</organism>
<protein>
    <submittedName>
        <fullName evidence="1">Uncharacterized protein</fullName>
    </submittedName>
</protein>
<keyword evidence="2" id="KW-1185">Reference proteome</keyword>
<proteinExistence type="predicted"/>
<reference evidence="1 2" key="1">
    <citation type="submission" date="2016-05" db="EMBL/GenBank/DDBJ databases">
        <title>Single-cell genome of chain-forming Candidatus Thiomargarita nelsonii and comparison to other large sulfur-oxidizing bacteria.</title>
        <authorList>
            <person name="Winkel M."/>
            <person name="Salman V."/>
            <person name="Woyke T."/>
            <person name="Schulz-Vogt H."/>
            <person name="Richter M."/>
            <person name="Flood B."/>
            <person name="Bailey J."/>
            <person name="Amann R."/>
            <person name="Mussmann M."/>
        </authorList>
    </citation>
    <scope>NUCLEOTIDE SEQUENCE [LARGE SCALE GENOMIC DNA]</scope>
    <source>
        <strain evidence="1 2">THI036</strain>
    </source>
</reference>
<dbReference type="Proteomes" id="UP000076962">
    <property type="component" value="Unassembled WGS sequence"/>
</dbReference>
<name>A0A176RYX8_9GAMM</name>
<evidence type="ECO:0000313" key="1">
    <source>
        <dbReference type="EMBL" id="OAD20907.1"/>
    </source>
</evidence>
<dbReference type="EMBL" id="LUTY01002015">
    <property type="protein sequence ID" value="OAD20907.1"/>
    <property type="molecule type" value="Genomic_DNA"/>
</dbReference>
<gene>
    <name evidence="1" type="ORF">THIOM_003355</name>
</gene>
<evidence type="ECO:0000313" key="2">
    <source>
        <dbReference type="Proteomes" id="UP000076962"/>
    </source>
</evidence>
<dbReference type="AlphaFoldDB" id="A0A176RYX8"/>
<comment type="caution">
    <text evidence="1">The sequence shown here is derived from an EMBL/GenBank/DDBJ whole genome shotgun (WGS) entry which is preliminary data.</text>
</comment>
<sequence>MGYLALNSRSNRASWITSWFFSVSNTSFSSKRLSFKVLPILLFKKARRAS</sequence>
<accession>A0A176RYX8</accession>